<evidence type="ECO:0000313" key="2">
    <source>
        <dbReference type="EMBL" id="WFQ93077.1"/>
    </source>
</evidence>
<dbReference type="NCBIfam" id="TIGR04313">
    <property type="entry name" value="aro_clust_Mycop"/>
    <property type="match status" value="1"/>
</dbReference>
<dbReference type="AlphaFoldDB" id="A0AAX3TGW3"/>
<feature type="signal peptide" evidence="1">
    <location>
        <begin position="1"/>
        <end position="22"/>
    </location>
</feature>
<protein>
    <recommendedName>
        <fullName evidence="4">Lipoprotein</fullName>
    </recommendedName>
</protein>
<gene>
    <name evidence="2" type="ORF">MFERI14822_00870</name>
</gene>
<dbReference type="InterPro" id="IPR027593">
    <property type="entry name" value="Aro_clust"/>
</dbReference>
<keyword evidence="1" id="KW-0732">Signal</keyword>
<dbReference type="EMBL" id="CP104008">
    <property type="protein sequence ID" value="WFQ93077.1"/>
    <property type="molecule type" value="Genomic_DNA"/>
</dbReference>
<name>A0AAX3TGW3_9MOLU</name>
<reference evidence="2" key="1">
    <citation type="submission" date="2022-06" db="EMBL/GenBank/DDBJ databases">
        <title>Comparative genomic analysis of Mycoplasma feriruminatoris and the Mycoplasma mycoides cluster.</title>
        <authorList>
            <person name="Baby V."/>
            <person name="Ambroset C."/>
            <person name="Gaurivaud P."/>
            <person name="Boury C."/>
            <person name="Guichoux E."/>
            <person name="Lartigue C."/>
            <person name="Tardy F."/>
            <person name="Sirand-Pugnet P."/>
        </authorList>
    </citation>
    <scope>NUCLEOTIDE SEQUENCE</scope>
    <source>
        <strain evidence="2">L14822</strain>
    </source>
</reference>
<dbReference type="RefSeq" id="WP_278307525.1">
    <property type="nucleotide sequence ID" value="NZ_CP104008.1"/>
</dbReference>
<evidence type="ECO:0008006" key="4">
    <source>
        <dbReference type="Google" id="ProtNLM"/>
    </source>
</evidence>
<accession>A0AAX3TGW3</accession>
<dbReference type="Proteomes" id="UP001178743">
    <property type="component" value="Chromosome"/>
</dbReference>
<feature type="chain" id="PRO_5043735563" description="Lipoprotein" evidence="1">
    <location>
        <begin position="23"/>
        <end position="298"/>
    </location>
</feature>
<organism evidence="2 3">
    <name type="scientific">Mycoplasma feriruminatoris</name>
    <dbReference type="NCBI Taxonomy" id="1179777"/>
    <lineage>
        <taxon>Bacteria</taxon>
        <taxon>Bacillati</taxon>
        <taxon>Mycoplasmatota</taxon>
        <taxon>Mollicutes</taxon>
        <taxon>Mycoplasmataceae</taxon>
        <taxon>Mycoplasma</taxon>
    </lineage>
</organism>
<dbReference type="PROSITE" id="PS51257">
    <property type="entry name" value="PROKAR_LIPOPROTEIN"/>
    <property type="match status" value="1"/>
</dbReference>
<proteinExistence type="predicted"/>
<sequence>MFKIKKTLAFSLITLFSSLSITTISCSNSKPKNPTNFFIKKDYKQDKWNHFVEREYVNQILNIVYNGDKEKIENYKQEQYKIDDKQMLSDLDKYLSYVNNIKAGYGNDDDSLGDGPYPYREYNGNINQIFSKNWLWVLFNLDKFNFVLYDEFNQFDGSVDVLSDKAQKNAVENGLFRKIYSNDIAQFTSDTSVSKATKNIYNNFYLLTDDWNILEMKLETNSRTSQTSVTLLAYINTYPKLSKNKLDREVFILDEYVKAKLSVSNNRTSPDLDNFNAKFGGKPLRYVMFEVNSKYLEK</sequence>
<evidence type="ECO:0000256" key="1">
    <source>
        <dbReference type="SAM" id="SignalP"/>
    </source>
</evidence>
<evidence type="ECO:0000313" key="3">
    <source>
        <dbReference type="Proteomes" id="UP001178743"/>
    </source>
</evidence>